<keyword evidence="2" id="KW-1185">Reference proteome</keyword>
<reference evidence="1 2" key="1">
    <citation type="submission" date="2016-10" db="EMBL/GenBank/DDBJ databases">
        <authorList>
            <person name="de Groot N.N."/>
        </authorList>
    </citation>
    <scope>NUCLEOTIDE SEQUENCE [LARGE SCALE GENOMIC DNA]</scope>
    <source>
        <strain evidence="1 2">DSM 15695</strain>
    </source>
</reference>
<accession>A0A1H9H9L7</accession>
<dbReference type="AlphaFoldDB" id="A0A1H9H9L7"/>
<evidence type="ECO:0000313" key="1">
    <source>
        <dbReference type="EMBL" id="SEQ58966.1"/>
    </source>
</evidence>
<dbReference type="EMBL" id="FOEN01000028">
    <property type="protein sequence ID" value="SEQ58966.1"/>
    <property type="molecule type" value="Genomic_DNA"/>
</dbReference>
<protein>
    <submittedName>
        <fullName evidence="1">Uncharacterized protein</fullName>
    </submittedName>
</protein>
<sequence>MSKSDKDHNHSNQNQPKKNIKIAFFINLVLLQSFPKNLF</sequence>
<dbReference type="Proteomes" id="UP000198833">
    <property type="component" value="Unassembled WGS sequence"/>
</dbReference>
<proteinExistence type="predicted"/>
<evidence type="ECO:0000313" key="2">
    <source>
        <dbReference type="Proteomes" id="UP000198833"/>
    </source>
</evidence>
<gene>
    <name evidence="1" type="ORF">SAMN04488558_1283</name>
</gene>
<organism evidence="1 2">
    <name type="scientific">Ignavigranum ruoffiae</name>
    <dbReference type="NCBI Taxonomy" id="89093"/>
    <lineage>
        <taxon>Bacteria</taxon>
        <taxon>Bacillati</taxon>
        <taxon>Bacillota</taxon>
        <taxon>Bacilli</taxon>
        <taxon>Lactobacillales</taxon>
        <taxon>Aerococcaceae</taxon>
        <taxon>Ignavigranum</taxon>
    </lineage>
</organism>
<name>A0A1H9H9L7_9LACT</name>